<name>A0A3P1VWJ1_FUSNU</name>
<protein>
    <submittedName>
        <fullName evidence="3">GIY-YIG nuclease family protein</fullName>
    </submittedName>
</protein>
<feature type="coiled-coil region" evidence="1">
    <location>
        <begin position="130"/>
        <end position="164"/>
    </location>
</feature>
<accession>A0A3P1VWJ1</accession>
<sequence length="430" mass="50616">MMNMKKDWLILLNIYKKRRRKEKMTRYNDINDILDEDFFKKNIIIEKKESKVSSDKDIEDFQEINNFFEENNRVPKTEKVLGKERSLGKRLEGILADKEKIKKLLSLDKYNLLKEFEFCNQVQEEKELTIEEDKNEYKSKDDALNDLNNILEESEDDLESQLRDVSMYQTYKNTKILNEKKSFSEALSKEEFEKYDLMFKKIHEEINQGLRKVKSLNSDNKREIDILGNIEEGDIFIIKGLMLFIQKKGEITLMEGRKKKNAKLTVVFENGTINRNWLLNSLSAEISRSDAFKVEKRLDENSQISLNDLTTGYIYILKSLSEEPEIKAIPNLYKIGFTSDSVEKRIANAKNEETYLLADVKIVATYEVKNFSAQRLEKALHHRFTNRQLDVTFLIAGKKVSPREWFSVPLDEIEREINNILINLQSEINN</sequence>
<evidence type="ECO:0000313" key="3">
    <source>
        <dbReference type="EMBL" id="RRD38125.1"/>
    </source>
</evidence>
<evidence type="ECO:0000256" key="1">
    <source>
        <dbReference type="SAM" id="Coils"/>
    </source>
</evidence>
<dbReference type="EMBL" id="RQZD01000003">
    <property type="protein sequence ID" value="RRD38125.1"/>
    <property type="molecule type" value="Genomic_DNA"/>
</dbReference>
<evidence type="ECO:0000259" key="2">
    <source>
        <dbReference type="SMART" id="SM00974"/>
    </source>
</evidence>
<reference evidence="3" key="1">
    <citation type="submission" date="2018-11" db="EMBL/GenBank/DDBJ databases">
        <title>Genomes From Bacteria Associated with the Canine Oral Cavity: a Test Case for Automated Genome-Based Taxonomic Assignment.</title>
        <authorList>
            <person name="Coil D.A."/>
            <person name="Jospin G."/>
            <person name="Darling A.E."/>
            <person name="Wallis C."/>
            <person name="Davis I.J."/>
            <person name="Harris S."/>
            <person name="Eisen J.A."/>
            <person name="Holcombe L.J."/>
            <person name="O'Flynn C."/>
        </authorList>
    </citation>
    <scope>NUCLEOTIDE SEQUENCE [LARGE SCALE GENOMIC DNA]</scope>
    <source>
        <strain evidence="3">OH5060</strain>
    </source>
</reference>
<dbReference type="InterPro" id="IPR018306">
    <property type="entry name" value="Phage_T5_Orf172_DNA-bd"/>
</dbReference>
<dbReference type="Pfam" id="PF13455">
    <property type="entry name" value="MUG113"/>
    <property type="match status" value="1"/>
</dbReference>
<organism evidence="3">
    <name type="scientific">Fusobacterium nucleatum</name>
    <dbReference type="NCBI Taxonomy" id="851"/>
    <lineage>
        <taxon>Bacteria</taxon>
        <taxon>Fusobacteriati</taxon>
        <taxon>Fusobacteriota</taxon>
        <taxon>Fusobacteriia</taxon>
        <taxon>Fusobacteriales</taxon>
        <taxon>Fusobacteriaceae</taxon>
        <taxon>Fusobacterium</taxon>
    </lineage>
</organism>
<proteinExistence type="predicted"/>
<gene>
    <name evidence="3" type="ORF">EII28_01930</name>
</gene>
<feature type="domain" description="Bacteriophage T5 Orf172 DNA-binding" evidence="2">
    <location>
        <begin position="327"/>
        <end position="420"/>
    </location>
</feature>
<keyword evidence="1" id="KW-0175">Coiled coil</keyword>
<dbReference type="SMART" id="SM00974">
    <property type="entry name" value="T5orf172"/>
    <property type="match status" value="1"/>
</dbReference>
<comment type="caution">
    <text evidence="3">The sequence shown here is derived from an EMBL/GenBank/DDBJ whole genome shotgun (WGS) entry which is preliminary data.</text>
</comment>
<dbReference type="AlphaFoldDB" id="A0A3P1VWJ1"/>